<keyword evidence="7" id="KW-1185">Reference proteome</keyword>
<dbReference type="AlphaFoldDB" id="A0A5J6X2D3"/>
<evidence type="ECO:0000256" key="4">
    <source>
        <dbReference type="SAM" id="SignalP"/>
    </source>
</evidence>
<evidence type="ECO:0000313" key="6">
    <source>
        <dbReference type="EMBL" id="QFI55905.1"/>
    </source>
</evidence>
<feature type="domain" description="Solute-binding protein family 5" evidence="5">
    <location>
        <begin position="65"/>
        <end position="419"/>
    </location>
</feature>
<protein>
    <submittedName>
        <fullName evidence="6">ABC transporter substrate-binding protein</fullName>
    </submittedName>
</protein>
<dbReference type="Proteomes" id="UP000594034">
    <property type="component" value="Chromosome"/>
</dbReference>
<comment type="similarity">
    <text evidence="1">Belongs to the bacterial solute-binding protein 5 family.</text>
</comment>
<dbReference type="PIRSF" id="PIRSF002741">
    <property type="entry name" value="MppA"/>
    <property type="match status" value="1"/>
</dbReference>
<dbReference type="GO" id="GO:1904680">
    <property type="term" value="F:peptide transmembrane transporter activity"/>
    <property type="evidence" value="ECO:0007669"/>
    <property type="project" value="TreeGrafter"/>
</dbReference>
<dbReference type="KEGG" id="asim:FE240_15155"/>
<dbReference type="EMBL" id="CP040449">
    <property type="protein sequence ID" value="QFI55905.1"/>
    <property type="molecule type" value="Genomic_DNA"/>
</dbReference>
<dbReference type="PANTHER" id="PTHR30290">
    <property type="entry name" value="PERIPLASMIC BINDING COMPONENT OF ABC TRANSPORTER"/>
    <property type="match status" value="1"/>
</dbReference>
<proteinExistence type="inferred from homology"/>
<dbReference type="Gene3D" id="3.10.105.10">
    <property type="entry name" value="Dipeptide-binding Protein, Domain 3"/>
    <property type="match status" value="1"/>
</dbReference>
<dbReference type="GO" id="GO:0015833">
    <property type="term" value="P:peptide transport"/>
    <property type="evidence" value="ECO:0007669"/>
    <property type="project" value="TreeGrafter"/>
</dbReference>
<dbReference type="SUPFAM" id="SSF53850">
    <property type="entry name" value="Periplasmic binding protein-like II"/>
    <property type="match status" value="1"/>
</dbReference>
<dbReference type="InterPro" id="IPR039424">
    <property type="entry name" value="SBP_5"/>
</dbReference>
<dbReference type="GO" id="GO:0030288">
    <property type="term" value="C:outer membrane-bounded periplasmic space"/>
    <property type="evidence" value="ECO:0007669"/>
    <property type="project" value="UniProtKB-ARBA"/>
</dbReference>
<name>A0A5J6X2D3_9GAMM</name>
<evidence type="ECO:0000259" key="5">
    <source>
        <dbReference type="Pfam" id="PF00496"/>
    </source>
</evidence>
<dbReference type="InterPro" id="IPR000914">
    <property type="entry name" value="SBP_5_dom"/>
</dbReference>
<dbReference type="RefSeq" id="WP_193002106.1">
    <property type="nucleotide sequence ID" value="NZ_CP040449.1"/>
</dbReference>
<evidence type="ECO:0000313" key="7">
    <source>
        <dbReference type="Proteomes" id="UP000594034"/>
    </source>
</evidence>
<evidence type="ECO:0000256" key="2">
    <source>
        <dbReference type="ARBA" id="ARBA00022448"/>
    </source>
</evidence>
<evidence type="ECO:0000256" key="3">
    <source>
        <dbReference type="ARBA" id="ARBA00022729"/>
    </source>
</evidence>
<gene>
    <name evidence="6" type="ORF">FE240_15155</name>
</gene>
<dbReference type="PANTHER" id="PTHR30290:SF9">
    <property type="entry name" value="OLIGOPEPTIDE-BINDING PROTEIN APPA"/>
    <property type="match status" value="1"/>
</dbReference>
<keyword evidence="2" id="KW-0813">Transport</keyword>
<evidence type="ECO:0000256" key="1">
    <source>
        <dbReference type="ARBA" id="ARBA00005695"/>
    </source>
</evidence>
<keyword evidence="3 4" id="KW-0732">Signal</keyword>
<accession>A0A5J6X2D3</accession>
<feature type="chain" id="PRO_5023808417" evidence="4">
    <location>
        <begin position="20"/>
        <end position="519"/>
    </location>
</feature>
<sequence length="519" mass="56170">MYRALVLAALFCLSGNAAAAPPRTLTLAIGAEPDEGFDPLLGWSHGSNLLLQGTLLQQAPDLSWQPLLAESVSRSQDGLAWRVTLKAGLRFSDGSPLGAEDVAFTYNRAAREGGKLDMGHFVAAHAEDARHLILTLSAPQSTFNQVLGSLGIVSAKAYDPRRYARHPVSAGPYRLVSFQPGQQLVVEANPYYAGQANDFGRLVFLFLDEEAAVAAAMAGQADLVRVSPNQVGRVPAGLTLLERPSVENRGIMFPVVRAGRRDGQGYPVGNDVSADVSVRRAINLALDRALLAEQLFDGHATPAYSAVEGLPWQGEGSRFKDGDLAGAKALLEQAGWRVGEDGIRVKGDVRAALTLWYASGDTSRRDLALALRALLAPLGIELQLQSGSWERVEREMHANPVLFGWGSLDPSELLHHYGSRARGVGYYNPGYYANAAVDRHLAQALAAPDPASAEHHWQQVEWDGAEGAGFRGDAVWAWLLNIRHTYLANPCLDLGKTQPEIHGSWSLLSNLPAWRWTCR</sequence>
<dbReference type="Gene3D" id="3.40.190.10">
    <property type="entry name" value="Periplasmic binding protein-like II"/>
    <property type="match status" value="1"/>
</dbReference>
<dbReference type="Pfam" id="PF00496">
    <property type="entry name" value="SBP_bac_5"/>
    <property type="match status" value="1"/>
</dbReference>
<dbReference type="InterPro" id="IPR030678">
    <property type="entry name" value="Peptide/Ni-bd"/>
</dbReference>
<organism evidence="6 7">
    <name type="scientific">Aeromonas simiae</name>
    <dbReference type="NCBI Taxonomy" id="218936"/>
    <lineage>
        <taxon>Bacteria</taxon>
        <taxon>Pseudomonadati</taxon>
        <taxon>Pseudomonadota</taxon>
        <taxon>Gammaproteobacteria</taxon>
        <taxon>Aeromonadales</taxon>
        <taxon>Aeromonadaceae</taxon>
        <taxon>Aeromonas</taxon>
    </lineage>
</organism>
<reference evidence="6 7" key="1">
    <citation type="submission" date="2019-05" db="EMBL/GenBank/DDBJ databases">
        <title>OXA-830, a novel chromosomally encoded expanded-spectrum class D beta-lactamase in Aeromonas simiae.</title>
        <authorList>
            <person name="Zhou W."/>
            <person name="Chen Q."/>
        </authorList>
    </citation>
    <scope>NUCLEOTIDE SEQUENCE [LARGE SCALE GENOMIC DNA]</scope>
    <source>
        <strain evidence="6 7">A6</strain>
    </source>
</reference>
<feature type="signal peptide" evidence="4">
    <location>
        <begin position="1"/>
        <end position="19"/>
    </location>
</feature>
<dbReference type="GO" id="GO:0043190">
    <property type="term" value="C:ATP-binding cassette (ABC) transporter complex"/>
    <property type="evidence" value="ECO:0007669"/>
    <property type="project" value="InterPro"/>
</dbReference>
<dbReference type="CDD" id="cd08518">
    <property type="entry name" value="PBP2_NikA_DppA_OppA_like_19"/>
    <property type="match status" value="1"/>
</dbReference>